<comment type="caution">
    <text evidence="7">The sequence shown here is derived from an EMBL/GenBank/DDBJ whole genome shotgun (WGS) entry which is preliminary data.</text>
</comment>
<dbReference type="Pfam" id="PF04045">
    <property type="entry name" value="P34-Arc"/>
    <property type="match status" value="1"/>
</dbReference>
<dbReference type="InterPro" id="IPR034666">
    <property type="entry name" value="ARPC2/4"/>
</dbReference>
<dbReference type="GO" id="GO:0044396">
    <property type="term" value="P:actin cortical patch organization"/>
    <property type="evidence" value="ECO:0007669"/>
    <property type="project" value="EnsemblFungi"/>
</dbReference>
<dbReference type="GO" id="GO:0005516">
    <property type="term" value="F:calmodulin binding"/>
    <property type="evidence" value="ECO:0007669"/>
    <property type="project" value="EnsemblFungi"/>
</dbReference>
<protein>
    <recommendedName>
        <fullName evidence="6">Arp2/3 complex 34 kDa subunit</fullName>
    </recommendedName>
</protein>
<evidence type="ECO:0000256" key="6">
    <source>
        <dbReference type="RuleBase" id="RU364015"/>
    </source>
</evidence>
<evidence type="ECO:0000256" key="2">
    <source>
        <dbReference type="ARBA" id="ARBA00007192"/>
    </source>
</evidence>
<dbReference type="GO" id="GO:0005200">
    <property type="term" value="F:structural constituent of cytoskeleton"/>
    <property type="evidence" value="ECO:0007669"/>
    <property type="project" value="TreeGrafter"/>
</dbReference>
<proteinExistence type="inferred from homology"/>
<evidence type="ECO:0000256" key="1">
    <source>
        <dbReference type="ARBA" id="ARBA00004245"/>
    </source>
</evidence>
<dbReference type="InterPro" id="IPR007188">
    <property type="entry name" value="ARPC2"/>
</dbReference>
<dbReference type="Gene3D" id="3.30.1460.20">
    <property type="match status" value="2"/>
</dbReference>
<keyword evidence="5 6" id="KW-0206">Cytoskeleton</keyword>
<dbReference type="Proteomes" id="UP000240830">
    <property type="component" value="Unassembled WGS sequence"/>
</dbReference>
<evidence type="ECO:0000256" key="3">
    <source>
        <dbReference type="ARBA" id="ARBA00022490"/>
    </source>
</evidence>
<reference evidence="7 8" key="1">
    <citation type="submission" date="2016-10" db="EMBL/GenBank/DDBJ databases">
        <title>The genome of Paramicrosporidium saccamoebae is the missing link in understanding Cryptomycota and Microsporidia evolution.</title>
        <authorList>
            <person name="Quandt C.A."/>
            <person name="Beaudet D."/>
            <person name="Corsaro D."/>
            <person name="Michel R."/>
            <person name="Corradi N."/>
            <person name="James T."/>
        </authorList>
    </citation>
    <scope>NUCLEOTIDE SEQUENCE [LARGE SCALE GENOMIC DNA]</scope>
    <source>
        <strain evidence="7 8">KSL3</strain>
    </source>
</reference>
<sequence>MLSRSDGKRLLDQTFSDYGESRFHLWEDENDAGSILLSSSLPGFKNLVKLGLEKHLMERLSCGAKFTDAENGYDFTLRIPKDNITSNLGITQFILDDGVKQLSMLRRTCLALPLEMAIADQESGKTSNVMTIPLRSTDVMYIQGFPDRVTVVLATKFEDPSDIVLGKVFLQEFYDVRKQNNMQNAPAVLFGKEPPKEMTSSIPLDSSLNYITFVHYSEKKREKCVSMILSFRDYFHYHIKCCKAFLHNRMRGKVAEFLKMLNRTKPLSLLGSKSSQQ</sequence>
<evidence type="ECO:0000256" key="4">
    <source>
        <dbReference type="ARBA" id="ARBA00023203"/>
    </source>
</evidence>
<dbReference type="STRING" id="1246581.A0A2H9TND4"/>
<dbReference type="GO" id="GO:0005829">
    <property type="term" value="C:cytosol"/>
    <property type="evidence" value="ECO:0007669"/>
    <property type="project" value="EnsemblFungi"/>
</dbReference>
<dbReference type="PANTHER" id="PTHR12058">
    <property type="entry name" value="ARP2/3 COMPLEX 34 KDA SUBUNIT"/>
    <property type="match status" value="1"/>
</dbReference>
<name>A0A2H9TND4_9FUNG</name>
<evidence type="ECO:0000313" key="8">
    <source>
        <dbReference type="Proteomes" id="UP000240830"/>
    </source>
</evidence>
<dbReference type="GO" id="GO:0000226">
    <property type="term" value="P:microtubule cytoskeleton organization"/>
    <property type="evidence" value="ECO:0007669"/>
    <property type="project" value="EnsemblFungi"/>
</dbReference>
<organism evidence="7 8">
    <name type="scientific">Paramicrosporidium saccamoebae</name>
    <dbReference type="NCBI Taxonomy" id="1246581"/>
    <lineage>
        <taxon>Eukaryota</taxon>
        <taxon>Fungi</taxon>
        <taxon>Fungi incertae sedis</taxon>
        <taxon>Cryptomycota</taxon>
        <taxon>Cryptomycota incertae sedis</taxon>
        <taxon>Paramicrosporidium</taxon>
    </lineage>
</organism>
<dbReference type="GO" id="GO:0072697">
    <property type="term" value="P:protein localization to cell cortex"/>
    <property type="evidence" value="ECO:0007669"/>
    <property type="project" value="EnsemblFungi"/>
</dbReference>
<gene>
    <name evidence="7" type="ORF">PSACC_00926</name>
</gene>
<dbReference type="GO" id="GO:0030041">
    <property type="term" value="P:actin filament polymerization"/>
    <property type="evidence" value="ECO:0007669"/>
    <property type="project" value="InterPro"/>
</dbReference>
<dbReference type="AlphaFoldDB" id="A0A2H9TND4"/>
<dbReference type="EMBL" id="MTSL01000072">
    <property type="protein sequence ID" value="PJF19244.1"/>
    <property type="molecule type" value="Genomic_DNA"/>
</dbReference>
<evidence type="ECO:0000313" key="7">
    <source>
        <dbReference type="EMBL" id="PJF19244.1"/>
    </source>
</evidence>
<comment type="subunit">
    <text evidence="6">Component of the Arp2/3 complex.</text>
</comment>
<keyword evidence="8" id="KW-1185">Reference proteome</keyword>
<dbReference type="GO" id="GO:0060090">
    <property type="term" value="F:molecular adaptor activity"/>
    <property type="evidence" value="ECO:0007669"/>
    <property type="project" value="EnsemblFungi"/>
</dbReference>
<dbReference type="SUPFAM" id="SSF69645">
    <property type="entry name" value="Arp2/3 complex subunits"/>
    <property type="match status" value="2"/>
</dbReference>
<accession>A0A2H9TND4</accession>
<keyword evidence="4 6" id="KW-0009">Actin-binding</keyword>
<dbReference type="GO" id="GO:0006898">
    <property type="term" value="P:receptor-mediated endocytosis"/>
    <property type="evidence" value="ECO:0007669"/>
    <property type="project" value="EnsemblFungi"/>
</dbReference>
<dbReference type="PANTHER" id="PTHR12058:SF0">
    <property type="entry name" value="ACTIN-RELATED PROTEIN 2_3 COMPLEX SUBUNIT 2"/>
    <property type="match status" value="1"/>
</dbReference>
<dbReference type="GO" id="GO:0051015">
    <property type="term" value="F:actin filament binding"/>
    <property type="evidence" value="ECO:0007669"/>
    <property type="project" value="EnsemblFungi"/>
</dbReference>
<comment type="function">
    <text evidence="6">Functions as actin-binding component of the Arp2/3 complex which is involved in regulation of actin polymerization and together with an activating nucleation-promoting factor (NPF) mediates the formation of branched actin networks.</text>
</comment>
<comment type="similarity">
    <text evidence="2 6">Belongs to the ARPC2 family.</text>
</comment>
<dbReference type="GO" id="GO:0034314">
    <property type="term" value="P:Arp2/3 complex-mediated actin nucleation"/>
    <property type="evidence" value="ECO:0007669"/>
    <property type="project" value="EnsemblFungi"/>
</dbReference>
<evidence type="ECO:0000256" key="5">
    <source>
        <dbReference type="ARBA" id="ARBA00023212"/>
    </source>
</evidence>
<dbReference type="OrthoDB" id="148331at2759"/>
<keyword evidence="3 6" id="KW-0963">Cytoplasm</keyword>
<comment type="subcellular location">
    <subcellularLocation>
        <location evidence="1 6">Cytoplasm</location>
        <location evidence="1 6">Cytoskeleton</location>
    </subcellularLocation>
</comment>
<dbReference type="GO" id="GO:0005885">
    <property type="term" value="C:Arp2/3 protein complex"/>
    <property type="evidence" value="ECO:0007669"/>
    <property type="project" value="EnsemblFungi"/>
</dbReference>